<feature type="domain" description="Bacterial type II secretion system protein E" evidence="2">
    <location>
        <begin position="99"/>
        <end position="271"/>
    </location>
</feature>
<evidence type="ECO:0000259" key="2">
    <source>
        <dbReference type="Pfam" id="PF00437"/>
    </source>
</evidence>
<accession>A0AAW9NNG3</accession>
<comment type="similarity">
    <text evidence="1">Belongs to the GSP E family.</text>
</comment>
<dbReference type="RefSeq" id="WP_326121546.1">
    <property type="nucleotide sequence ID" value="NZ_JARSFG010000003.1"/>
</dbReference>
<proteinExistence type="inferred from homology"/>
<dbReference type="InterPro" id="IPR050921">
    <property type="entry name" value="T4SS_GSP_E_ATPase"/>
</dbReference>
<organism evidence="3 4">
    <name type="scientific">Metasolibacillus meyeri</name>
    <dbReference type="NCBI Taxonomy" id="1071052"/>
    <lineage>
        <taxon>Bacteria</taxon>
        <taxon>Bacillati</taxon>
        <taxon>Bacillota</taxon>
        <taxon>Bacilli</taxon>
        <taxon>Bacillales</taxon>
        <taxon>Caryophanaceae</taxon>
        <taxon>Metasolibacillus</taxon>
    </lineage>
</organism>
<dbReference type="Gene3D" id="3.40.50.300">
    <property type="entry name" value="P-loop containing nucleotide triphosphate hydrolases"/>
    <property type="match status" value="1"/>
</dbReference>
<dbReference type="Gene3D" id="3.30.450.90">
    <property type="match status" value="1"/>
</dbReference>
<sequence length="379" mass="43243">MNTEEQRIHTILSNSFLGPYLDVESITDIKFNGTRLRIKDNERAPYYPKIQPTEDDVKKLIKLIADVMGQTFTYEQLRLNTEIGILRISASHKRISPEGTVLSVRISRPRLAIRSVESLVGANYEVVEQLFRVLMLAELSIVLSGRTNAGKTEFQKLLVGYMHDDASIFLIEDTRDSHIKALYPERDIISLKTIKDVYEMSEAVKDGLRNDPDYLMPAEVRGGETADALDAVKTDHAVIITIHAPSAMDIPLRAIPMIRQSPSYTRASDVSIGNEIVRFFRFGAYLKGERNKEQKTIRYLKELVEFDSYTEKGAEGRYVYRVIKELDPMTGLYVQKQHFGKLSDRTLEELEDKELVHLVPPIFLSDDYIRKLSKAGVLK</sequence>
<dbReference type="AlphaFoldDB" id="A0AAW9NNG3"/>
<comment type="caution">
    <text evidence="3">The sequence shown here is derived from an EMBL/GenBank/DDBJ whole genome shotgun (WGS) entry which is preliminary data.</text>
</comment>
<dbReference type="Pfam" id="PF00437">
    <property type="entry name" value="T2SSE"/>
    <property type="match status" value="1"/>
</dbReference>
<dbReference type="InterPro" id="IPR001482">
    <property type="entry name" value="T2SS/T4SS_dom"/>
</dbReference>
<protein>
    <submittedName>
        <fullName evidence="3">ATPase, T2SS/T4P/T4SS family</fullName>
    </submittedName>
</protein>
<dbReference type="PANTHER" id="PTHR30486:SF6">
    <property type="entry name" value="TYPE IV PILUS RETRACTATION ATPASE PILT"/>
    <property type="match status" value="1"/>
</dbReference>
<dbReference type="PANTHER" id="PTHR30486">
    <property type="entry name" value="TWITCHING MOTILITY PROTEIN PILT"/>
    <property type="match status" value="1"/>
</dbReference>
<evidence type="ECO:0000313" key="4">
    <source>
        <dbReference type="Proteomes" id="UP001344888"/>
    </source>
</evidence>
<gene>
    <name evidence="3" type="ORF">P9B03_02130</name>
</gene>
<dbReference type="Proteomes" id="UP001344888">
    <property type="component" value="Unassembled WGS sequence"/>
</dbReference>
<dbReference type="EMBL" id="JARSFG010000003">
    <property type="protein sequence ID" value="MEC1177269.1"/>
    <property type="molecule type" value="Genomic_DNA"/>
</dbReference>
<evidence type="ECO:0000313" key="3">
    <source>
        <dbReference type="EMBL" id="MEC1177269.1"/>
    </source>
</evidence>
<name>A0AAW9NNG3_9BACL</name>
<reference evidence="3 4" key="1">
    <citation type="submission" date="2023-03" db="EMBL/GenBank/DDBJ databases">
        <title>Bacillus Genome Sequencing.</title>
        <authorList>
            <person name="Dunlap C."/>
        </authorList>
    </citation>
    <scope>NUCLEOTIDE SEQUENCE [LARGE SCALE GENOMIC DNA]</scope>
    <source>
        <strain evidence="3 4">B-59205</strain>
    </source>
</reference>
<dbReference type="SUPFAM" id="SSF52540">
    <property type="entry name" value="P-loop containing nucleoside triphosphate hydrolases"/>
    <property type="match status" value="1"/>
</dbReference>
<dbReference type="InterPro" id="IPR027417">
    <property type="entry name" value="P-loop_NTPase"/>
</dbReference>
<keyword evidence="4" id="KW-1185">Reference proteome</keyword>
<evidence type="ECO:0000256" key="1">
    <source>
        <dbReference type="ARBA" id="ARBA00006611"/>
    </source>
</evidence>
<dbReference type="GO" id="GO:0016887">
    <property type="term" value="F:ATP hydrolysis activity"/>
    <property type="evidence" value="ECO:0007669"/>
    <property type="project" value="InterPro"/>
</dbReference>